<dbReference type="GeneID" id="108493956"/>
<reference evidence="6" key="1">
    <citation type="submission" date="2025-08" db="UniProtKB">
        <authorList>
            <consortium name="RefSeq"/>
        </authorList>
    </citation>
    <scope>IDENTIFICATION</scope>
</reference>
<organism evidence="5 6">
    <name type="scientific">Lepidothrix coronata</name>
    <name type="common">blue-crowned manakin</name>
    <dbReference type="NCBI Taxonomy" id="321398"/>
    <lineage>
        <taxon>Eukaryota</taxon>
        <taxon>Metazoa</taxon>
        <taxon>Chordata</taxon>
        <taxon>Craniata</taxon>
        <taxon>Vertebrata</taxon>
        <taxon>Euteleostomi</taxon>
        <taxon>Archelosauria</taxon>
        <taxon>Archosauria</taxon>
        <taxon>Dinosauria</taxon>
        <taxon>Saurischia</taxon>
        <taxon>Theropoda</taxon>
        <taxon>Coelurosauria</taxon>
        <taxon>Aves</taxon>
        <taxon>Neognathae</taxon>
        <taxon>Neoaves</taxon>
        <taxon>Telluraves</taxon>
        <taxon>Australaves</taxon>
        <taxon>Passeriformes</taxon>
        <taxon>Pipridae</taxon>
        <taxon>Lepidothrix</taxon>
    </lineage>
</organism>
<dbReference type="CDD" id="cd14673">
    <property type="entry name" value="PH_PHLDB1_2"/>
    <property type="match status" value="1"/>
</dbReference>
<keyword evidence="5" id="KW-1185">Reference proteome</keyword>
<dbReference type="Gene3D" id="2.30.29.30">
    <property type="entry name" value="Pleckstrin-homology domain (PH domain)/Phosphotyrosine-binding domain (PTB)"/>
    <property type="match status" value="1"/>
</dbReference>
<dbReference type="InterPro" id="IPR052212">
    <property type="entry name" value="PH-like_domain"/>
</dbReference>
<gene>
    <name evidence="6" type="primary">PHLDB2</name>
</gene>
<evidence type="ECO:0000256" key="2">
    <source>
        <dbReference type="SAM" id="Coils"/>
    </source>
</evidence>
<sequence>MMPNRSNLSSFQNVGSDSSKIMAEYNHAQKQMELQNASLGKGSVANSLENGLQDIMENLNTKKYSSTLKFKTNGDYAGSYLTLSQPMPVKPNPSSSVKNTHSINKIQGGKQFPCESPYLPDKSISVKHLGSISGASPSLSGYNLGRTDFDTHASRENEKSLGHMDKFHYSKYSQKNKSYDNIYFPGMLETKKISGSLLTMWNGSLGNELVLSPASNSGAASMPSSPKQGRRMNVENSLALHMKPVKYKDVMMETLGSRPRKYSGGSLSHMGAYSRSLPRLYKSTENQLVPLSLPPRSSLGNSKRKKLGEKDLPQNALDADNYLNFSSCSSGVSPHANSISGSNPYVSSTLSVPASPRIAKKMLLAPSSPYLPDDFDRLGLSGTSPSSSFSPVDFDRSFSVRRNLSTSSMELDDPDLESYRQMPNSLQTSMRERKNSISSISGREDLMDYHRRQREERLREQEMERLERQRLETILNLCAEYSKSDSNPAAATTVADVQKINKELEKLQLSDEDSVFEDSQMNLETRFRSHLKSSASDSDFSELSNHSRGTAAYLPSRGLRADEHFSESGKPPPFPAPSFLKDATESSYLSITPKIPECSSDEQRRQELGRLEEERMVILNNLEELEQKIKDLNDQMDESSRELDMECALLDGEQKSETTELLKEKEILDHLNRKIAELERNVIGEKTKEKLKLDAEREKLERLQELYSEQKTQLDNCPESMREQLQQQLKRDADLLDIESKHFEDLEFQQLEHESRLDEEKENLTQQLLHEVAEYQRSIVSRKEKISALKKQANHIVQQAQREQDHFVKEKNNLIMMLQREKENLCNLEKKYSTLSGGKGFPVSPNSLKEHFRNLEERKKQHRECTYMSDTLPRKKTTPSVSPHFNSATLGRNTASKGHLPLGQSNSCGSVLPHCLATMTKESESRRMHKGYNHQRICENQRQKSPEFYSRTASESNVYLNSFHYPDRSYKDHAFDTLSLDSSDSMETSISACSPDNISSASTSNVARIEEMERLLKQAHAEKTRLLETREREMEAKKRALEEEKRRREQLEKRLEEETSQRQKLIEKEVKIREKQRAQARPLTRYLPVRKEDFDLRSHIETAGHNIETCYHISLTEKTCRGFLIKMGGKIKTWKKRWFVFDRNKRTFSYYADKHETKLKGVIYFQAIEEVYYDHLKNAYKSPNPLLTFSVKTHDRIYYMVAPSPEAMRIWMDVIVTGAEGYTHFML</sequence>
<feature type="domain" description="PH" evidence="4">
    <location>
        <begin position="1117"/>
        <end position="1220"/>
    </location>
</feature>
<dbReference type="CTD" id="90102"/>
<dbReference type="OrthoDB" id="6020705at2759"/>
<dbReference type="AlphaFoldDB" id="A0A6J0GNG9"/>
<evidence type="ECO:0000313" key="6">
    <source>
        <dbReference type="RefSeq" id="XP_017663451.1"/>
    </source>
</evidence>
<dbReference type="InterPro" id="IPR011993">
    <property type="entry name" value="PH-like_dom_sf"/>
</dbReference>
<dbReference type="Proteomes" id="UP000504624">
    <property type="component" value="Unplaced"/>
</dbReference>
<dbReference type="GO" id="GO:0070507">
    <property type="term" value="P:regulation of microtubule cytoskeleton organization"/>
    <property type="evidence" value="ECO:0007669"/>
    <property type="project" value="TreeGrafter"/>
</dbReference>
<feature type="compositionally biased region" description="Low complexity" evidence="3">
    <location>
        <begin position="290"/>
        <end position="299"/>
    </location>
</feature>
<dbReference type="InterPro" id="IPR001849">
    <property type="entry name" value="PH_domain"/>
</dbReference>
<dbReference type="InterPro" id="IPR037810">
    <property type="entry name" value="PHLDB1/2/3_PH"/>
</dbReference>
<dbReference type="PANTHER" id="PTHR12156">
    <property type="entry name" value="PLECKSTRIN HOMOLOGY-LIKE DOMAIN, FAMILY B, MEMBER 3"/>
    <property type="match status" value="1"/>
</dbReference>
<evidence type="ECO:0000256" key="3">
    <source>
        <dbReference type="SAM" id="MobiDB-lite"/>
    </source>
</evidence>
<evidence type="ECO:0000256" key="1">
    <source>
        <dbReference type="ARBA" id="ARBA00023054"/>
    </source>
</evidence>
<proteinExistence type="predicted"/>
<dbReference type="FunFam" id="2.30.29.30:FF:000006">
    <property type="entry name" value="Pleckstrin homology like domain family B member 1"/>
    <property type="match status" value="1"/>
</dbReference>
<protein>
    <submittedName>
        <fullName evidence="6">Pleckstrin homology-like domain family B member 2 isoform X5</fullName>
    </submittedName>
</protein>
<feature type="coiled-coil region" evidence="2">
    <location>
        <begin position="1009"/>
        <end position="1075"/>
    </location>
</feature>
<dbReference type="RefSeq" id="XP_017663451.1">
    <property type="nucleotide sequence ID" value="XM_017807962.1"/>
</dbReference>
<dbReference type="PANTHER" id="PTHR12156:SF21">
    <property type="entry name" value="PLECKSTRIN HOMOLOGY-LIKE DOMAIN FAMILY B MEMBER 2"/>
    <property type="match status" value="1"/>
</dbReference>
<dbReference type="PROSITE" id="PS50003">
    <property type="entry name" value="PH_DOMAIN"/>
    <property type="match status" value="1"/>
</dbReference>
<evidence type="ECO:0000259" key="4">
    <source>
        <dbReference type="PROSITE" id="PS50003"/>
    </source>
</evidence>
<dbReference type="Pfam" id="PF00169">
    <property type="entry name" value="PH"/>
    <property type="match status" value="1"/>
</dbReference>
<keyword evidence="1 2" id="KW-0175">Coiled coil</keyword>
<dbReference type="GO" id="GO:0045180">
    <property type="term" value="C:basal cortex"/>
    <property type="evidence" value="ECO:0007669"/>
    <property type="project" value="TreeGrafter"/>
</dbReference>
<dbReference type="SUPFAM" id="SSF50729">
    <property type="entry name" value="PH domain-like"/>
    <property type="match status" value="1"/>
</dbReference>
<feature type="coiled-coil region" evidence="2">
    <location>
        <begin position="743"/>
        <end position="828"/>
    </location>
</feature>
<dbReference type="SMART" id="SM00233">
    <property type="entry name" value="PH"/>
    <property type="match status" value="1"/>
</dbReference>
<feature type="region of interest" description="Disordered" evidence="3">
    <location>
        <begin position="286"/>
        <end position="310"/>
    </location>
</feature>
<evidence type="ECO:0000313" key="5">
    <source>
        <dbReference type="Proteomes" id="UP000504624"/>
    </source>
</evidence>
<name>A0A6J0GNG9_9PASS</name>
<feature type="coiled-coil region" evidence="2">
    <location>
        <begin position="608"/>
        <end position="713"/>
    </location>
</feature>
<accession>A0A6J0GNG9</accession>